<evidence type="ECO:0000313" key="2">
    <source>
        <dbReference type="EMBL" id="JAS25567.1"/>
    </source>
</evidence>
<reference evidence="2" key="1">
    <citation type="submission" date="2015-12" db="EMBL/GenBank/DDBJ databases">
        <title>De novo transcriptome assembly of four potential Pierce s Disease insect vectors from Arizona vineyards.</title>
        <authorList>
            <person name="Tassone E.E."/>
        </authorList>
    </citation>
    <scope>NUCLEOTIDE SEQUENCE</scope>
</reference>
<accession>A0A1B6DIT8</accession>
<organism evidence="2">
    <name type="scientific">Clastoptera arizonana</name>
    <name type="common">Arizona spittle bug</name>
    <dbReference type="NCBI Taxonomy" id="38151"/>
    <lineage>
        <taxon>Eukaryota</taxon>
        <taxon>Metazoa</taxon>
        <taxon>Ecdysozoa</taxon>
        <taxon>Arthropoda</taxon>
        <taxon>Hexapoda</taxon>
        <taxon>Insecta</taxon>
        <taxon>Pterygota</taxon>
        <taxon>Neoptera</taxon>
        <taxon>Paraneoptera</taxon>
        <taxon>Hemiptera</taxon>
        <taxon>Auchenorrhyncha</taxon>
        <taxon>Cercopoidea</taxon>
        <taxon>Clastopteridae</taxon>
        <taxon>Clastoptera</taxon>
    </lineage>
</organism>
<feature type="coiled-coil region" evidence="1">
    <location>
        <begin position="220"/>
        <end position="263"/>
    </location>
</feature>
<dbReference type="EMBL" id="GEDC01011731">
    <property type="protein sequence ID" value="JAS25567.1"/>
    <property type="molecule type" value="Transcribed_RNA"/>
</dbReference>
<feature type="coiled-coil region" evidence="1">
    <location>
        <begin position="13"/>
        <end position="47"/>
    </location>
</feature>
<keyword evidence="1" id="KW-0175">Coiled coil</keyword>
<proteinExistence type="predicted"/>
<name>A0A1B6DIT8_9HEMI</name>
<sequence length="277" mass="33048">MEKQIEDLKIKYAINIKKLYKGMKQELEVLERQLENEKVKSRKKSQEFHKLEIDLTEKTNLVSMINLELTKCRDELVILNTKYRKLCDENKILVRAAKIKMNENEKCIKKTSEQDQVFTASDILKVASNFNQILTIEQELVLSKKLLETIEHKTTSKDKNIINANNVNTVTVQTEDIYDSDFMVSEKLLEKSRVLEHLLESKERDLNYFKNQNFILRQVIKDMKKDRECRDKKIEEQEDENRVKRLEEIVNQFKIRLLKYTDNENIKVNVDNRIKCF</sequence>
<evidence type="ECO:0000256" key="1">
    <source>
        <dbReference type="SAM" id="Coils"/>
    </source>
</evidence>
<protein>
    <submittedName>
        <fullName evidence="2">Uncharacterized protein</fullName>
    </submittedName>
</protein>
<dbReference type="AlphaFoldDB" id="A0A1B6DIT8"/>
<feature type="non-terminal residue" evidence="2">
    <location>
        <position position="277"/>
    </location>
</feature>
<gene>
    <name evidence="2" type="ORF">g.630</name>
</gene>